<gene>
    <name evidence="1" type="ORF">RIF25_09435</name>
</gene>
<dbReference type="RefSeq" id="WP_322878288.1">
    <property type="nucleotide sequence ID" value="NZ_JAVMIP010000008.1"/>
</dbReference>
<evidence type="ECO:0000313" key="1">
    <source>
        <dbReference type="EMBL" id="MDS3861030.1"/>
    </source>
</evidence>
<evidence type="ECO:0000313" key="2">
    <source>
        <dbReference type="Proteomes" id="UP001268256"/>
    </source>
</evidence>
<keyword evidence="2" id="KW-1185">Reference proteome</keyword>
<proteinExistence type="predicted"/>
<accession>A0AAE4JW59</accession>
<sequence>MAPIISRQIKEYWSDLSDNNGALKYPKVRFKIKEGKEDQAGKCSDIELPDSVCSPANLLKMRALIVTYKSGEKIRYPIDRAAKIVLCVRSLKTDQNVICIDLDGEEWGIVPPSLAGYTQKTEAYTLPTGVKSEKDTGSFDYTSEIMGKIRYKFAIELEPKAISDKALACLENAGGKDGCTIPIPGFAPRYAVLKANRAKKAGELTDPLIVRKAPIASISKVMPCIKDLGSQGLCIGYKGESIKNLQNLVGDAGTDLVPTG</sequence>
<comment type="caution">
    <text evidence="1">The sequence shown here is derived from an EMBL/GenBank/DDBJ whole genome shotgun (WGS) entry which is preliminary data.</text>
</comment>
<reference evidence="2" key="1">
    <citation type="submission" date="2023-07" db="EMBL/GenBank/DDBJ databases">
        <authorList>
            <person name="Luz R."/>
            <person name="Cordeiro R."/>
            <person name="Fonseca A."/>
            <person name="Goncalves V."/>
        </authorList>
    </citation>
    <scope>NUCLEOTIDE SEQUENCE [LARGE SCALE GENOMIC DNA]</scope>
    <source>
        <strain evidence="2">BACA0444</strain>
    </source>
</reference>
<organism evidence="1 2">
    <name type="scientific">Pseudocalidococcus azoricus BACA0444</name>
    <dbReference type="NCBI Taxonomy" id="2918990"/>
    <lineage>
        <taxon>Bacteria</taxon>
        <taxon>Bacillati</taxon>
        <taxon>Cyanobacteriota</taxon>
        <taxon>Cyanophyceae</taxon>
        <taxon>Acaryochloridales</taxon>
        <taxon>Thermosynechococcaceae</taxon>
        <taxon>Pseudocalidococcus</taxon>
        <taxon>Pseudocalidococcus azoricus</taxon>
    </lineage>
</organism>
<protein>
    <submittedName>
        <fullName evidence="1">Uncharacterized protein</fullName>
    </submittedName>
</protein>
<dbReference type="Proteomes" id="UP001268256">
    <property type="component" value="Unassembled WGS sequence"/>
</dbReference>
<dbReference type="AlphaFoldDB" id="A0AAE4JW59"/>
<dbReference type="EMBL" id="JAVMIP010000008">
    <property type="protein sequence ID" value="MDS3861030.1"/>
    <property type="molecule type" value="Genomic_DNA"/>
</dbReference>
<name>A0AAE4JW59_9CYAN</name>